<dbReference type="Pfam" id="PF03446">
    <property type="entry name" value="NAD_binding_2"/>
    <property type="match status" value="1"/>
</dbReference>
<gene>
    <name evidence="2" type="ORF">ALEPTO_LOCUS8905</name>
</gene>
<dbReference type="GO" id="GO:0004616">
    <property type="term" value="F:phosphogluconate dehydrogenase (decarboxylating) activity"/>
    <property type="evidence" value="ECO:0007669"/>
    <property type="project" value="InterPro"/>
</dbReference>
<keyword evidence="3" id="KW-1185">Reference proteome</keyword>
<evidence type="ECO:0000313" key="2">
    <source>
        <dbReference type="EMBL" id="CAG8619492.1"/>
    </source>
</evidence>
<dbReference type="SUPFAM" id="SSF51735">
    <property type="entry name" value="NAD(P)-binding Rossmann-fold domains"/>
    <property type="match status" value="1"/>
</dbReference>
<evidence type="ECO:0000313" key="3">
    <source>
        <dbReference type="Proteomes" id="UP000789508"/>
    </source>
</evidence>
<dbReference type="InterPro" id="IPR006115">
    <property type="entry name" value="6PGDH_NADP-bd"/>
</dbReference>
<feature type="domain" description="6-phosphogluconate dehydrogenase NADP-binding" evidence="1">
    <location>
        <begin position="3"/>
        <end position="100"/>
    </location>
</feature>
<accession>A0A9N9D1U1</accession>
<comment type="caution">
    <text evidence="2">The sequence shown here is derived from an EMBL/GenBank/DDBJ whole genome shotgun (WGS) entry which is preliminary data.</text>
</comment>
<protein>
    <submittedName>
        <fullName evidence="2">13089_t:CDS:1</fullName>
    </submittedName>
</protein>
<sequence length="107" mass="11533">ISKVAEHPRKIMLLVKAGSAVDDFIEKLIPQGDIIINGGNSHFPDTIHRAQYLESKRFLFVGYGVSGGEDGARYDPSLMPGGSAVAWPHLKLIFQSIAAKSDGVPCL</sequence>
<dbReference type="OrthoDB" id="2389078at2759"/>
<organism evidence="2 3">
    <name type="scientific">Ambispora leptoticha</name>
    <dbReference type="NCBI Taxonomy" id="144679"/>
    <lineage>
        <taxon>Eukaryota</taxon>
        <taxon>Fungi</taxon>
        <taxon>Fungi incertae sedis</taxon>
        <taxon>Mucoromycota</taxon>
        <taxon>Glomeromycotina</taxon>
        <taxon>Glomeromycetes</taxon>
        <taxon>Archaeosporales</taxon>
        <taxon>Ambisporaceae</taxon>
        <taxon>Ambispora</taxon>
    </lineage>
</organism>
<dbReference type="InterPro" id="IPR006183">
    <property type="entry name" value="Pgluconate_DH"/>
</dbReference>
<dbReference type="Gene3D" id="3.40.50.720">
    <property type="entry name" value="NAD(P)-binding Rossmann-like Domain"/>
    <property type="match status" value="1"/>
</dbReference>
<dbReference type="PANTHER" id="PTHR11811">
    <property type="entry name" value="6-PHOSPHOGLUCONATE DEHYDROGENASE"/>
    <property type="match status" value="1"/>
</dbReference>
<evidence type="ECO:0000259" key="1">
    <source>
        <dbReference type="Pfam" id="PF03446"/>
    </source>
</evidence>
<dbReference type="GO" id="GO:0050661">
    <property type="term" value="F:NADP binding"/>
    <property type="evidence" value="ECO:0007669"/>
    <property type="project" value="InterPro"/>
</dbReference>
<feature type="non-terminal residue" evidence="2">
    <location>
        <position position="107"/>
    </location>
</feature>
<dbReference type="EMBL" id="CAJVPS010005862">
    <property type="protein sequence ID" value="CAG8619492.1"/>
    <property type="molecule type" value="Genomic_DNA"/>
</dbReference>
<dbReference type="InterPro" id="IPR036291">
    <property type="entry name" value="NAD(P)-bd_dom_sf"/>
</dbReference>
<proteinExistence type="predicted"/>
<dbReference type="Proteomes" id="UP000789508">
    <property type="component" value="Unassembled WGS sequence"/>
</dbReference>
<dbReference type="AlphaFoldDB" id="A0A9N9D1U1"/>
<reference evidence="2" key="1">
    <citation type="submission" date="2021-06" db="EMBL/GenBank/DDBJ databases">
        <authorList>
            <person name="Kallberg Y."/>
            <person name="Tangrot J."/>
            <person name="Rosling A."/>
        </authorList>
    </citation>
    <scope>NUCLEOTIDE SEQUENCE</scope>
    <source>
        <strain evidence="2">FL130A</strain>
    </source>
</reference>
<name>A0A9N9D1U1_9GLOM</name>